<reference evidence="4" key="2">
    <citation type="submission" date="2015-01" db="EMBL/GenBank/DDBJ databases">
        <title>Evolutionary Origins and Diversification of the Mycorrhizal Mutualists.</title>
        <authorList>
            <consortium name="DOE Joint Genome Institute"/>
            <consortium name="Mycorrhizal Genomics Consortium"/>
            <person name="Kohler A."/>
            <person name="Kuo A."/>
            <person name="Nagy L.G."/>
            <person name="Floudas D."/>
            <person name="Copeland A."/>
            <person name="Barry K.W."/>
            <person name="Cichocki N."/>
            <person name="Veneault-Fourrey C."/>
            <person name="LaButti K."/>
            <person name="Lindquist E.A."/>
            <person name="Lipzen A."/>
            <person name="Lundell T."/>
            <person name="Morin E."/>
            <person name="Murat C."/>
            <person name="Riley R."/>
            <person name="Ohm R."/>
            <person name="Sun H."/>
            <person name="Tunlid A."/>
            <person name="Henrissat B."/>
            <person name="Grigoriev I.V."/>
            <person name="Hibbett D.S."/>
            <person name="Martin F."/>
        </authorList>
    </citation>
    <scope>NUCLEOTIDE SEQUENCE [LARGE SCALE GENOMIC DNA]</scope>
    <source>
        <strain evidence="4">Ve08.2h10</strain>
    </source>
</reference>
<feature type="transmembrane region" description="Helical" evidence="2">
    <location>
        <begin position="292"/>
        <end position="314"/>
    </location>
</feature>
<keyword evidence="4" id="KW-1185">Reference proteome</keyword>
<feature type="compositionally biased region" description="Polar residues" evidence="1">
    <location>
        <begin position="1"/>
        <end position="13"/>
    </location>
</feature>
<gene>
    <name evidence="3" type="ORF">PAXRUDRAFT_832095</name>
</gene>
<dbReference type="Proteomes" id="UP000054538">
    <property type="component" value="Unassembled WGS sequence"/>
</dbReference>
<keyword evidence="2" id="KW-1133">Transmembrane helix</keyword>
<dbReference type="InParanoid" id="A0A0D0CKF1"/>
<dbReference type="HOGENOM" id="CLU_860806_0_0_1"/>
<evidence type="ECO:0000256" key="1">
    <source>
        <dbReference type="SAM" id="MobiDB-lite"/>
    </source>
</evidence>
<evidence type="ECO:0000313" key="4">
    <source>
        <dbReference type="Proteomes" id="UP000054538"/>
    </source>
</evidence>
<proteinExistence type="predicted"/>
<keyword evidence="2" id="KW-0812">Transmembrane</keyword>
<name>A0A0D0CKF1_9AGAM</name>
<evidence type="ECO:0000256" key="2">
    <source>
        <dbReference type="SAM" id="Phobius"/>
    </source>
</evidence>
<keyword evidence="2" id="KW-0472">Membrane</keyword>
<evidence type="ECO:0000313" key="3">
    <source>
        <dbReference type="EMBL" id="KIK83242.1"/>
    </source>
</evidence>
<organism evidence="3 4">
    <name type="scientific">Paxillus rubicundulus Ve08.2h10</name>
    <dbReference type="NCBI Taxonomy" id="930991"/>
    <lineage>
        <taxon>Eukaryota</taxon>
        <taxon>Fungi</taxon>
        <taxon>Dikarya</taxon>
        <taxon>Basidiomycota</taxon>
        <taxon>Agaricomycotina</taxon>
        <taxon>Agaricomycetes</taxon>
        <taxon>Agaricomycetidae</taxon>
        <taxon>Boletales</taxon>
        <taxon>Paxilineae</taxon>
        <taxon>Paxillaceae</taxon>
        <taxon>Paxillus</taxon>
    </lineage>
</organism>
<dbReference type="OrthoDB" id="2679843at2759"/>
<feature type="transmembrane region" description="Helical" evidence="2">
    <location>
        <begin position="187"/>
        <end position="207"/>
    </location>
</feature>
<feature type="region of interest" description="Disordered" evidence="1">
    <location>
        <begin position="1"/>
        <end position="26"/>
    </location>
</feature>
<sequence>MSTKPTSDPSVSEESCPLTLTEKSSTNTRLEAEKKFLLHALRQLNETQMTPMTVGHCTSSCREEPGEFVGGFHDVCLRARANACPLVSTIRDPEEPEADRWNEYSKWIQQHDTLKTRLEQINELLQEVGELFETSEYYELTGYRGFPGWAKIAFDRYAPTCDSISVASVFGAGITYTTVFSASRGDISLMCWAFALFDVGFIISLFVRSSLLWCSRLPAVEGRHERITKLVSRSPKDVYKLLLRIGDVLLLVVMSLAFATQVVAIFILNVTLLQLSDVENDPELTMSPVPSAILSLGAGALGVLVSSGILIVHWMTHGFKSVGKPNLVATEELFL</sequence>
<reference evidence="3 4" key="1">
    <citation type="submission" date="2014-04" db="EMBL/GenBank/DDBJ databases">
        <authorList>
            <consortium name="DOE Joint Genome Institute"/>
            <person name="Kuo A."/>
            <person name="Kohler A."/>
            <person name="Jargeat P."/>
            <person name="Nagy L.G."/>
            <person name="Floudas D."/>
            <person name="Copeland A."/>
            <person name="Barry K.W."/>
            <person name="Cichocki N."/>
            <person name="Veneault-Fourrey C."/>
            <person name="LaButti K."/>
            <person name="Lindquist E.A."/>
            <person name="Lipzen A."/>
            <person name="Lundell T."/>
            <person name="Morin E."/>
            <person name="Murat C."/>
            <person name="Sun H."/>
            <person name="Tunlid A."/>
            <person name="Henrissat B."/>
            <person name="Grigoriev I.V."/>
            <person name="Hibbett D.S."/>
            <person name="Martin F."/>
            <person name="Nordberg H.P."/>
            <person name="Cantor M.N."/>
            <person name="Hua S.X."/>
        </authorList>
    </citation>
    <scope>NUCLEOTIDE SEQUENCE [LARGE SCALE GENOMIC DNA]</scope>
    <source>
        <strain evidence="3 4">Ve08.2h10</strain>
    </source>
</reference>
<accession>A0A0D0CKF1</accession>
<feature type="transmembrane region" description="Helical" evidence="2">
    <location>
        <begin position="248"/>
        <end position="272"/>
    </location>
</feature>
<protein>
    <submittedName>
        <fullName evidence="3">Uncharacterized protein</fullName>
    </submittedName>
</protein>
<dbReference type="AlphaFoldDB" id="A0A0D0CKF1"/>
<dbReference type="EMBL" id="KN825598">
    <property type="protein sequence ID" value="KIK83242.1"/>
    <property type="molecule type" value="Genomic_DNA"/>
</dbReference>